<evidence type="ECO:0000259" key="3">
    <source>
        <dbReference type="Pfam" id="PF02826"/>
    </source>
</evidence>
<evidence type="ECO:0000313" key="5">
    <source>
        <dbReference type="Proteomes" id="UP000265541"/>
    </source>
</evidence>
<keyword evidence="1" id="KW-0560">Oxidoreductase</keyword>
<dbReference type="RefSeq" id="WP_119485753.1">
    <property type="nucleotide sequence ID" value="NZ_QYJN01000005.1"/>
</dbReference>
<reference evidence="4 5" key="1">
    <citation type="journal article" date="2016" name="Front. Microbiol.">
        <title>Comprehensive Phylogenetic Analysis of Bovine Non-aureus Staphylococci Species Based on Whole-Genome Sequencing.</title>
        <authorList>
            <person name="Naushad S."/>
            <person name="Barkema H.W."/>
            <person name="Luby C."/>
            <person name="Condas L.A."/>
            <person name="Nobrega D.B."/>
            <person name="Carson D.A."/>
            <person name="De Buck J."/>
        </authorList>
    </citation>
    <scope>NUCLEOTIDE SEQUENCE [LARGE SCALE GENOMIC DNA]</scope>
    <source>
        <strain evidence="4 5">SNUC 4781</strain>
    </source>
</reference>
<dbReference type="GO" id="GO:0051287">
    <property type="term" value="F:NAD binding"/>
    <property type="evidence" value="ECO:0007669"/>
    <property type="project" value="InterPro"/>
</dbReference>
<sequence length="310" mass="35325">MKIQNILIAGDYKAAFHRYLPKLKDYKLLFKQPQEIETSDLNWADAYVGFTPSQNFHPEYVEWVHTFNAGVNNYLQLNGWHASKTLLTRTVTDFGQKMAEYCLSYILKETQQHERFSEQQSNKQWSVIAPTPLKEVTVTIFGTGAIGQKMAETFSLLGITVYGISNSGEQKDYFKSVTTVTQSSQYIEVSDYIISTLPLTPETNHLLNDAIFKSFDKAMFINVGRGQVVDTKHLIRALNNGNVRHAILDVVDKEPLPIDSLLWDRGDITITPHISALTDIDDAIACFYETLQNIENKKRINNKVNFQKGY</sequence>
<protein>
    <submittedName>
        <fullName evidence="4">D-2-hydroxyacid dehydrogenase</fullName>
    </submittedName>
</protein>
<dbReference type="Gene3D" id="3.40.50.720">
    <property type="entry name" value="NAD(P)-binding Rossmann-like Domain"/>
    <property type="match status" value="2"/>
</dbReference>
<dbReference type="CDD" id="cd05300">
    <property type="entry name" value="2-Hacid_dh_1"/>
    <property type="match status" value="1"/>
</dbReference>
<gene>
    <name evidence="4" type="ORF">BUZ14_09930</name>
</gene>
<comment type="caution">
    <text evidence="4">The sequence shown here is derived from an EMBL/GenBank/DDBJ whole genome shotgun (WGS) entry which is preliminary data.</text>
</comment>
<dbReference type="InterPro" id="IPR006140">
    <property type="entry name" value="D-isomer_DH_NAD-bd"/>
</dbReference>
<name>A0A3A0VMB4_STAGA</name>
<dbReference type="AlphaFoldDB" id="A0A3A0VMB4"/>
<proteinExistence type="predicted"/>
<dbReference type="PANTHER" id="PTHR43333:SF1">
    <property type="entry name" value="D-ISOMER SPECIFIC 2-HYDROXYACID DEHYDROGENASE NAD-BINDING DOMAIN-CONTAINING PROTEIN"/>
    <property type="match status" value="1"/>
</dbReference>
<keyword evidence="2" id="KW-0520">NAD</keyword>
<organism evidence="4 5">
    <name type="scientific">Staphylococcus gallinarum</name>
    <dbReference type="NCBI Taxonomy" id="1293"/>
    <lineage>
        <taxon>Bacteria</taxon>
        <taxon>Bacillati</taxon>
        <taxon>Bacillota</taxon>
        <taxon>Bacilli</taxon>
        <taxon>Bacillales</taxon>
        <taxon>Staphylococcaceae</taxon>
        <taxon>Staphylococcus</taxon>
    </lineage>
</organism>
<evidence type="ECO:0000313" key="4">
    <source>
        <dbReference type="EMBL" id="RIP33422.1"/>
    </source>
</evidence>
<feature type="domain" description="D-isomer specific 2-hydroxyacid dehydrogenase NAD-binding" evidence="3">
    <location>
        <begin position="104"/>
        <end position="275"/>
    </location>
</feature>
<dbReference type="EMBL" id="QYJN01000005">
    <property type="protein sequence ID" value="RIP33422.1"/>
    <property type="molecule type" value="Genomic_DNA"/>
</dbReference>
<dbReference type="PANTHER" id="PTHR43333">
    <property type="entry name" value="2-HACID_DH_C DOMAIN-CONTAINING PROTEIN"/>
    <property type="match status" value="1"/>
</dbReference>
<dbReference type="GO" id="GO:0016491">
    <property type="term" value="F:oxidoreductase activity"/>
    <property type="evidence" value="ECO:0007669"/>
    <property type="project" value="UniProtKB-KW"/>
</dbReference>
<dbReference type="Pfam" id="PF02826">
    <property type="entry name" value="2-Hacid_dh_C"/>
    <property type="match status" value="1"/>
</dbReference>
<evidence type="ECO:0000256" key="2">
    <source>
        <dbReference type="ARBA" id="ARBA00023027"/>
    </source>
</evidence>
<dbReference type="OrthoDB" id="9805416at2"/>
<dbReference type="Proteomes" id="UP000265541">
    <property type="component" value="Unassembled WGS sequence"/>
</dbReference>
<evidence type="ECO:0000256" key="1">
    <source>
        <dbReference type="ARBA" id="ARBA00023002"/>
    </source>
</evidence>
<dbReference type="InterPro" id="IPR036291">
    <property type="entry name" value="NAD(P)-bd_dom_sf"/>
</dbReference>
<dbReference type="SUPFAM" id="SSF51735">
    <property type="entry name" value="NAD(P)-binding Rossmann-fold domains"/>
    <property type="match status" value="1"/>
</dbReference>
<accession>A0A3A0VMB4</accession>